<dbReference type="RefSeq" id="WP_083687082.1">
    <property type="nucleotide sequence ID" value="NZ_FOAC01000003.1"/>
</dbReference>
<organism evidence="2 3">
    <name type="scientific">Roseovarius nanhaiticus</name>
    <dbReference type="NCBI Taxonomy" id="573024"/>
    <lineage>
        <taxon>Bacteria</taxon>
        <taxon>Pseudomonadati</taxon>
        <taxon>Pseudomonadota</taxon>
        <taxon>Alphaproteobacteria</taxon>
        <taxon>Rhodobacterales</taxon>
        <taxon>Roseobacteraceae</taxon>
        <taxon>Roseovarius</taxon>
    </lineage>
</organism>
<dbReference type="EMBL" id="FTNV01000002">
    <property type="protein sequence ID" value="SIS17156.1"/>
    <property type="molecule type" value="Genomic_DNA"/>
</dbReference>
<reference evidence="2 3" key="1">
    <citation type="submission" date="2017-01" db="EMBL/GenBank/DDBJ databases">
        <authorList>
            <person name="Mah S.A."/>
            <person name="Swanson W.J."/>
            <person name="Moy G.W."/>
            <person name="Vacquier V.D."/>
        </authorList>
    </citation>
    <scope>NUCLEOTIDE SEQUENCE [LARGE SCALE GENOMIC DNA]</scope>
    <source>
        <strain evidence="2 3">DSM 29590</strain>
    </source>
</reference>
<dbReference type="OrthoDB" id="8244198at2"/>
<dbReference type="InterPro" id="IPR009506">
    <property type="entry name" value="YjiS-like"/>
</dbReference>
<keyword evidence="3" id="KW-1185">Reference proteome</keyword>
<evidence type="ECO:0000313" key="3">
    <source>
        <dbReference type="Proteomes" id="UP000186019"/>
    </source>
</evidence>
<dbReference type="Proteomes" id="UP000186019">
    <property type="component" value="Unassembled WGS sequence"/>
</dbReference>
<name>A0A1N7GX89_9RHOB</name>
<gene>
    <name evidence="2" type="ORF">SAMN05421666_2181</name>
</gene>
<feature type="domain" description="YjiS-like" evidence="1">
    <location>
        <begin position="31"/>
        <end position="63"/>
    </location>
</feature>
<dbReference type="Pfam" id="PF06568">
    <property type="entry name" value="YjiS-like"/>
    <property type="match status" value="1"/>
</dbReference>
<dbReference type="AlphaFoldDB" id="A0A1N7GX89"/>
<proteinExistence type="predicted"/>
<protein>
    <recommendedName>
        <fullName evidence="1">YjiS-like domain-containing protein</fullName>
    </recommendedName>
</protein>
<evidence type="ECO:0000259" key="1">
    <source>
        <dbReference type="Pfam" id="PF06568"/>
    </source>
</evidence>
<evidence type="ECO:0000313" key="2">
    <source>
        <dbReference type="EMBL" id="SIS17156.1"/>
    </source>
</evidence>
<accession>A0A1N7GX89</accession>
<sequence>MAHTQTFGAAAGAFTGRRPILQRLGAFLSGALARRRVYHRTLRELQSLSHRELADIGITRSQITQIAKETANGQ</sequence>